<dbReference type="Proteomes" id="UP000509568">
    <property type="component" value="Chromosome"/>
</dbReference>
<dbReference type="SUPFAM" id="SSF53850">
    <property type="entry name" value="Periplasmic binding protein-like II"/>
    <property type="match status" value="1"/>
</dbReference>
<organism evidence="1 2">
    <name type="scientific">Pseudomonas eucalypticola</name>
    <dbReference type="NCBI Taxonomy" id="2599595"/>
    <lineage>
        <taxon>Bacteria</taxon>
        <taxon>Pseudomonadati</taxon>
        <taxon>Pseudomonadota</taxon>
        <taxon>Gammaproteobacteria</taxon>
        <taxon>Pseudomonadales</taxon>
        <taxon>Pseudomonadaceae</taxon>
        <taxon>Pseudomonas</taxon>
    </lineage>
</organism>
<proteinExistence type="predicted"/>
<keyword evidence="2" id="KW-1185">Reference proteome</keyword>
<gene>
    <name evidence="1" type="ORF">HWQ56_06020</name>
</gene>
<dbReference type="InterPro" id="IPR011972">
    <property type="entry name" value="CHP02285"/>
</dbReference>
<dbReference type="RefSeq" id="WP_176570021.1">
    <property type="nucleotide sequence ID" value="NZ_CP056030.1"/>
</dbReference>
<evidence type="ECO:0000313" key="2">
    <source>
        <dbReference type="Proteomes" id="UP000509568"/>
    </source>
</evidence>
<sequence length="288" mass="31949">MEGRRRALTLLLCLAVPLVAWGGEPLTWLVRDLPPLTIESGPRVGQGAVDRVLPLLMQALPDHDHSVVRVNRARALQMLQEPALSCDPELLWTPDRSQAAVYSIPMFATLTNGLIIRHQDRHGFNSFMRHGALDLPALLASPNIKVGRVAERSYGGAIDTMLAAAPPAAINAHHGDDAVASLLQMQQRGRLDGVLGYWPEVLYLAPQQRIAGQDLEFLPVLGVPRYQNVYVACSNTAQGRAVIRRLNERLATLRITTLPGYYAEWLDPASRQDYLRDARRFFTDPATR</sequence>
<dbReference type="AlphaFoldDB" id="A0A7D5GZ76"/>
<dbReference type="KEGG" id="pez:HWQ56_06020"/>
<protein>
    <submittedName>
        <fullName evidence="1">TIGR02285 family protein</fullName>
    </submittedName>
</protein>
<dbReference type="NCBIfam" id="TIGR02285">
    <property type="entry name" value="TIGR02285 family protein"/>
    <property type="match status" value="1"/>
</dbReference>
<evidence type="ECO:0000313" key="1">
    <source>
        <dbReference type="EMBL" id="QKZ03367.1"/>
    </source>
</evidence>
<accession>A0A7D5GZ76</accession>
<dbReference type="EMBL" id="CP056030">
    <property type="protein sequence ID" value="QKZ03367.1"/>
    <property type="molecule type" value="Genomic_DNA"/>
</dbReference>
<reference evidence="1 2" key="1">
    <citation type="submission" date="2020-06" db="EMBL/GenBank/DDBJ databases">
        <title>Pseudomonas eucalypticola sp. nov., an endophyte of Eucalyptus dunnii leaves with biocontrol ability of eucalyptus leaf blight.</title>
        <authorList>
            <person name="Liu Y."/>
            <person name="Song Z."/>
            <person name="Zeng H."/>
            <person name="Lu M."/>
            <person name="Wang X."/>
            <person name="Lian X."/>
            <person name="Zhang Q."/>
        </authorList>
    </citation>
    <scope>NUCLEOTIDE SEQUENCE [LARGE SCALE GENOMIC DNA]</scope>
    <source>
        <strain evidence="1 2">NP-1</strain>
    </source>
</reference>
<name>A0A7D5GZ76_9PSED</name>